<keyword evidence="1" id="KW-0547">Nucleotide-binding</keyword>
<evidence type="ECO:0000256" key="3">
    <source>
        <dbReference type="SAM" id="MobiDB-lite"/>
    </source>
</evidence>
<dbReference type="Proteomes" id="UP000549250">
    <property type="component" value="Unassembled WGS sequence"/>
</dbReference>
<dbReference type="RefSeq" id="WP_183165303.1">
    <property type="nucleotide sequence ID" value="NZ_JACHXI010000002.1"/>
</dbReference>
<evidence type="ECO:0000313" key="5">
    <source>
        <dbReference type="Proteomes" id="UP000549250"/>
    </source>
</evidence>
<dbReference type="AlphaFoldDB" id="A0A839T1B7"/>
<dbReference type="Gene3D" id="3.30.420.40">
    <property type="match status" value="3"/>
</dbReference>
<keyword evidence="2" id="KW-0067">ATP-binding</keyword>
<evidence type="ECO:0000256" key="2">
    <source>
        <dbReference type="ARBA" id="ARBA00022840"/>
    </source>
</evidence>
<feature type="region of interest" description="Disordered" evidence="3">
    <location>
        <begin position="497"/>
        <end position="516"/>
    </location>
</feature>
<dbReference type="SUPFAM" id="SSF53067">
    <property type="entry name" value="Actin-like ATPase domain"/>
    <property type="match status" value="2"/>
</dbReference>
<dbReference type="Gene3D" id="3.90.640.10">
    <property type="entry name" value="Actin, Chain A, domain 4"/>
    <property type="match status" value="1"/>
</dbReference>
<dbReference type="InterPro" id="IPR013126">
    <property type="entry name" value="Hsp_70_fam"/>
</dbReference>
<dbReference type="GO" id="GO:0140662">
    <property type="term" value="F:ATP-dependent protein folding chaperone"/>
    <property type="evidence" value="ECO:0007669"/>
    <property type="project" value="InterPro"/>
</dbReference>
<accession>A0A839T1B7</accession>
<evidence type="ECO:0000313" key="4">
    <source>
        <dbReference type="EMBL" id="MBB3102306.1"/>
    </source>
</evidence>
<reference evidence="4 5" key="1">
    <citation type="submission" date="2020-08" db="EMBL/GenBank/DDBJ databases">
        <title>Genomic Encyclopedia of Type Strains, Phase III (KMG-III): the genomes of soil and plant-associated and newly described type strains.</title>
        <authorList>
            <person name="Whitman W."/>
        </authorList>
    </citation>
    <scope>NUCLEOTIDE SEQUENCE [LARGE SCALE GENOMIC DNA]</scope>
    <source>
        <strain evidence="4 5">CECT 4462</strain>
    </source>
</reference>
<name>A0A839T1B7_AZOMA</name>
<dbReference type="PANTHER" id="PTHR19375">
    <property type="entry name" value="HEAT SHOCK PROTEIN 70KDA"/>
    <property type="match status" value="1"/>
</dbReference>
<comment type="caution">
    <text evidence="4">The sequence shown here is derived from an EMBL/GenBank/DDBJ whole genome shotgun (WGS) entry which is preliminary data.</text>
</comment>
<organism evidence="4 5">
    <name type="scientific">Azomonas macrocytogenes</name>
    <name type="common">Azotobacter macrocytogenes</name>
    <dbReference type="NCBI Taxonomy" id="69962"/>
    <lineage>
        <taxon>Bacteria</taxon>
        <taxon>Pseudomonadati</taxon>
        <taxon>Pseudomonadota</taxon>
        <taxon>Gammaproteobacteria</taxon>
        <taxon>Pseudomonadales</taxon>
        <taxon>Pseudomonadaceae</taxon>
        <taxon>Azomonas</taxon>
    </lineage>
</organism>
<sequence>MKIGVDFGTSFSSAAVFIDGQVQPITFGNDRQFRTAVFFPDRYVDFSQFVLTAADEREIDNAIRTDTSRFNAQLRQYQDDLSQLIREEKRRAREGEPYSPEQRAKRHQSLVKPKRLADDEIRQLTIKAIRRRWGSQQRESIAQEGLDVRQANGVFGEEAIEALYNDEYGRIFQSPKSMLGYRMEPRHRDVVAGVITQVLGHIRSTASRQLGHDVTAVVLGRPVEFRGLVGSHNDQEAQGLLERAAREAGFTDVEFLCEPAAAALGYHRQSPRQHAALIIDIGGGTTDIAYAQVGGKTPQPVIHKVWGKGFGGTDVDIELSVSAAMPLFGKGHEHGLPLHAYRSAAQISDLSRQRDFVKQDVARVIEPFKSRLRRLKDKGTTVRLNRDIEQLKIDLSDNGYASQALDYIEPELQVAADSGVLENSARRFLDNFRALLERVRAELPEADPVIFMTGGMSRAPYVQACVREVFGRSKVEMGDASLGVVAGLAQFARAQSTDGLEASDDEPQPLVSDNPPLRLMHHGANDWLTEEEVLRRDQRIDAAVASIKALEKRFSVNLYSCQHEESLVPGMPPYMRSDNKHVYGEAWLDKRLDYIEKQVLGYLAKEVLKGIESRPRNDRDLKGSAWSIAKRLCIYRYTDYYYADEPYEFDCDVSGLHFSLHDLIYAVYDLLVNDHMTYKLWNDEALDKLNQYLHYEVYESKLFFEGALFTGVHGRPATMTEFLEGVDEAIAKLPVLNLHECCFPDDHPEQVLFSEYVSAQHMTNEQKTRLYQKYLEVYTGENDVEVPVTTLIESDVRVLLEAVEQAQVVQLGWFVPEGIPAEKAMDELLPVLDNQTLVRAQRRVRKVLDQHK</sequence>
<dbReference type="InterPro" id="IPR043129">
    <property type="entry name" value="ATPase_NBD"/>
</dbReference>
<proteinExistence type="predicted"/>
<protein>
    <submittedName>
        <fullName evidence="4">Molecular chaperone DnaK (HSP70)</fullName>
    </submittedName>
</protein>
<dbReference type="GO" id="GO:0005524">
    <property type="term" value="F:ATP binding"/>
    <property type="evidence" value="ECO:0007669"/>
    <property type="project" value="UniProtKB-KW"/>
</dbReference>
<dbReference type="EMBL" id="JACHXI010000002">
    <property type="protein sequence ID" value="MBB3102306.1"/>
    <property type="molecule type" value="Genomic_DNA"/>
</dbReference>
<feature type="region of interest" description="Disordered" evidence="3">
    <location>
        <begin position="90"/>
        <end position="112"/>
    </location>
</feature>
<gene>
    <name evidence="4" type="ORF">FHR87_000679</name>
</gene>
<keyword evidence="5" id="KW-1185">Reference proteome</keyword>
<evidence type="ECO:0000256" key="1">
    <source>
        <dbReference type="ARBA" id="ARBA00022741"/>
    </source>
</evidence>
<dbReference type="Pfam" id="PF00012">
    <property type="entry name" value="HSP70"/>
    <property type="match status" value="1"/>
</dbReference>